<dbReference type="PANTHER" id="PTHR10434">
    <property type="entry name" value="1-ACYL-SN-GLYCEROL-3-PHOSPHATE ACYLTRANSFERASE"/>
    <property type="match status" value="1"/>
</dbReference>
<dbReference type="InterPro" id="IPR002123">
    <property type="entry name" value="Plipid/glycerol_acylTrfase"/>
</dbReference>
<dbReference type="Pfam" id="PF01553">
    <property type="entry name" value="Acyltransferase"/>
    <property type="match status" value="1"/>
</dbReference>
<dbReference type="RefSeq" id="WP_121975275.1">
    <property type="nucleotide sequence ID" value="NZ_OOGT01000183.1"/>
</dbReference>
<organism evidence="5 6">
    <name type="scientific">Acinetobacter stercoris</name>
    <dbReference type="NCBI Taxonomy" id="2126983"/>
    <lineage>
        <taxon>Bacteria</taxon>
        <taxon>Pseudomonadati</taxon>
        <taxon>Pseudomonadota</taxon>
        <taxon>Gammaproteobacteria</taxon>
        <taxon>Moraxellales</taxon>
        <taxon>Moraxellaceae</taxon>
        <taxon>Acinetobacter</taxon>
    </lineage>
</organism>
<evidence type="ECO:0000313" key="6">
    <source>
        <dbReference type="Proteomes" id="UP000245974"/>
    </source>
</evidence>
<dbReference type="GO" id="GO:0003841">
    <property type="term" value="F:1-acylglycerol-3-phosphate O-acyltransferase activity"/>
    <property type="evidence" value="ECO:0007669"/>
    <property type="project" value="TreeGrafter"/>
</dbReference>
<dbReference type="PANTHER" id="PTHR10434:SF9">
    <property type="entry name" value="PHOSPHOLIPID_GLYCEROL ACYLTRANSFERASE DOMAIN-CONTAINING PROTEIN"/>
    <property type="match status" value="1"/>
</dbReference>
<dbReference type="FunCoup" id="A0A2U3N2K1">
    <property type="interactions" value="364"/>
</dbReference>
<keyword evidence="2 5" id="KW-0808">Transferase</keyword>
<evidence type="ECO:0000256" key="1">
    <source>
        <dbReference type="ARBA" id="ARBA00005189"/>
    </source>
</evidence>
<evidence type="ECO:0000313" key="5">
    <source>
        <dbReference type="EMBL" id="SPL71863.1"/>
    </source>
</evidence>
<sequence length="208" mass="23540">MSKNFPALPPLVPKRGTNTSRSFFKNLFKLQGWSFEGEFPDLPKAVAIVMPHTSNYDAWYGFMAMLGLGLRLTIFGKDSLFNSPLKKIYQWMGVIPVHRDSPHGLTEQIIQIIQQQEQIWIAIAPEGTRKSAENIKTGFYRIAEGAHIPIAVFSLDYDKKSIHVLGVVEATGNYEKDLADILKLHEGKFSAKNKNWLSKPLQNLLKKN</sequence>
<accession>A0A2U3N2K1</accession>
<protein>
    <submittedName>
        <fullName evidence="5">Acyltransferase</fullName>
    </submittedName>
</protein>
<name>A0A2U3N2K1_9GAMM</name>
<dbReference type="Proteomes" id="UP000245974">
    <property type="component" value="Unassembled WGS sequence"/>
</dbReference>
<dbReference type="GO" id="GO:0006654">
    <property type="term" value="P:phosphatidic acid biosynthetic process"/>
    <property type="evidence" value="ECO:0007669"/>
    <property type="project" value="TreeGrafter"/>
</dbReference>
<dbReference type="OrthoDB" id="9796839at2"/>
<reference evidence="6" key="1">
    <citation type="submission" date="2018-03" db="EMBL/GenBank/DDBJ databases">
        <authorList>
            <person name="Blom J."/>
        </authorList>
    </citation>
    <scope>NUCLEOTIDE SEQUENCE [LARGE SCALE GENOMIC DNA]</scope>
    <source>
        <strain evidence="6">KPC-SM-21</strain>
    </source>
</reference>
<dbReference type="InParanoid" id="A0A2U3N2K1"/>
<proteinExistence type="predicted"/>
<keyword evidence="6" id="KW-1185">Reference proteome</keyword>
<gene>
    <name evidence="5" type="ORF">KPC_3041</name>
</gene>
<dbReference type="SMART" id="SM00563">
    <property type="entry name" value="PlsC"/>
    <property type="match status" value="1"/>
</dbReference>
<dbReference type="SUPFAM" id="SSF69593">
    <property type="entry name" value="Glycerol-3-phosphate (1)-acyltransferase"/>
    <property type="match status" value="1"/>
</dbReference>
<keyword evidence="3 5" id="KW-0012">Acyltransferase</keyword>
<dbReference type="EMBL" id="OOGT01000183">
    <property type="protein sequence ID" value="SPL71863.1"/>
    <property type="molecule type" value="Genomic_DNA"/>
</dbReference>
<comment type="pathway">
    <text evidence="1">Lipid metabolism.</text>
</comment>
<evidence type="ECO:0000256" key="2">
    <source>
        <dbReference type="ARBA" id="ARBA00022679"/>
    </source>
</evidence>
<evidence type="ECO:0000256" key="3">
    <source>
        <dbReference type="ARBA" id="ARBA00023315"/>
    </source>
</evidence>
<evidence type="ECO:0000259" key="4">
    <source>
        <dbReference type="SMART" id="SM00563"/>
    </source>
</evidence>
<dbReference type="AlphaFoldDB" id="A0A2U3N2K1"/>
<feature type="domain" description="Phospholipid/glycerol acyltransferase" evidence="4">
    <location>
        <begin position="46"/>
        <end position="158"/>
    </location>
</feature>